<sequence length="73" mass="8384">MMPFADLNGTKSSDCVDATGVSAGRIGETAWLFGEQRHDRQTRLLFYLYNEFYEVLDLVFNIETSHWEGSICM</sequence>
<reference evidence="1 2" key="1">
    <citation type="submission" date="2020-03" db="EMBL/GenBank/DDBJ databases">
        <title>Assessment of the enzymatic potential of alkaline-tolerant lipase obtained from Bacillus luteus H11 (technogenic soil) for the bioremediation of saline soils contaminated with petroleum substances.</title>
        <authorList>
            <person name="Kalwasinska A."/>
        </authorList>
    </citation>
    <scope>NUCLEOTIDE SEQUENCE [LARGE SCALE GENOMIC DNA]</scope>
    <source>
        <strain evidence="1 2">H11</strain>
    </source>
</reference>
<dbReference type="AlphaFoldDB" id="A0A969TW73"/>
<accession>A0A969TW73</accession>
<proteinExistence type="predicted"/>
<protein>
    <submittedName>
        <fullName evidence="1">Uncharacterized protein</fullName>
    </submittedName>
</protein>
<keyword evidence="2" id="KW-1185">Reference proteome</keyword>
<dbReference type="EMBL" id="JAATHJ010000040">
    <property type="protein sequence ID" value="NJP39145.1"/>
    <property type="molecule type" value="Genomic_DNA"/>
</dbReference>
<evidence type="ECO:0000313" key="2">
    <source>
        <dbReference type="Proteomes" id="UP000752012"/>
    </source>
</evidence>
<gene>
    <name evidence="1" type="ORF">HCN83_16360</name>
</gene>
<comment type="caution">
    <text evidence="1">The sequence shown here is derived from an EMBL/GenBank/DDBJ whole genome shotgun (WGS) entry which is preliminary data.</text>
</comment>
<evidence type="ECO:0000313" key="1">
    <source>
        <dbReference type="EMBL" id="NJP39145.1"/>
    </source>
</evidence>
<name>A0A969TW73_9BACI</name>
<dbReference type="Proteomes" id="UP000752012">
    <property type="component" value="Unassembled WGS sequence"/>
</dbReference>
<organism evidence="1 2">
    <name type="scientific">Alkalicoccus luteus</name>
    <dbReference type="NCBI Taxonomy" id="1237094"/>
    <lineage>
        <taxon>Bacteria</taxon>
        <taxon>Bacillati</taxon>
        <taxon>Bacillota</taxon>
        <taxon>Bacilli</taxon>
        <taxon>Bacillales</taxon>
        <taxon>Bacillaceae</taxon>
        <taxon>Alkalicoccus</taxon>
    </lineage>
</organism>